<feature type="region of interest" description="Disordered" evidence="1">
    <location>
        <begin position="1"/>
        <end position="28"/>
    </location>
</feature>
<organism evidence="4 5">
    <name type="scientific">Streptomyces marincola</name>
    <dbReference type="NCBI Taxonomy" id="2878388"/>
    <lineage>
        <taxon>Bacteria</taxon>
        <taxon>Bacillati</taxon>
        <taxon>Actinomycetota</taxon>
        <taxon>Actinomycetes</taxon>
        <taxon>Kitasatosporales</taxon>
        <taxon>Streptomycetaceae</taxon>
        <taxon>Streptomyces</taxon>
    </lineage>
</organism>
<sequence>MPLTFLAADPDSAGSRQDEALPHATQDQWRRPYRPGPWRVATAAIALLIAAYMLICAMIIVMAGSPTGAGVTLVAAALGIAFALRLLRVGIWVSPRGLRRVGLLRTQSLRWSEVARVSTMQQPVKWLGMPRSVQGQAVHVERRGGEALPPLLTDHNADFLSRPEAFERAADVLEAWAAEHR</sequence>
<dbReference type="OrthoDB" id="4330234at2"/>
<evidence type="ECO:0000259" key="3">
    <source>
        <dbReference type="Pfam" id="PF10756"/>
    </source>
</evidence>
<feature type="domain" description="Low molecular weight protein antigen 6 PH" evidence="3">
    <location>
        <begin position="93"/>
        <end position="121"/>
    </location>
</feature>
<name>A0A1W7CTM2_9ACTN</name>
<proteinExistence type="predicted"/>
<dbReference type="KEGG" id="smao:CAG99_04310"/>
<keyword evidence="2" id="KW-0812">Transmembrane</keyword>
<feature type="transmembrane region" description="Helical" evidence="2">
    <location>
        <begin position="40"/>
        <end position="63"/>
    </location>
</feature>
<accession>A0A1W7CTM2</accession>
<protein>
    <recommendedName>
        <fullName evidence="3">Low molecular weight protein antigen 6 PH domain-containing protein</fullName>
    </recommendedName>
</protein>
<evidence type="ECO:0000256" key="2">
    <source>
        <dbReference type="SAM" id="Phobius"/>
    </source>
</evidence>
<gene>
    <name evidence="4" type="ORF">CAG99_04310</name>
</gene>
<feature type="transmembrane region" description="Helical" evidence="2">
    <location>
        <begin position="69"/>
        <end position="87"/>
    </location>
</feature>
<evidence type="ECO:0000313" key="5">
    <source>
        <dbReference type="Proteomes" id="UP000194218"/>
    </source>
</evidence>
<reference evidence="4 5" key="1">
    <citation type="submission" date="2017-05" db="EMBL/GenBank/DDBJ databases">
        <title>Complete genome sequence of Streptomyces sp. SCSIO 03032 revealed the diverse biosynthetic pathways for its bioactive secondary metabolites.</title>
        <authorList>
            <person name="Ma L."/>
            <person name="Zhu Y."/>
            <person name="Zhang W."/>
            <person name="Zhang G."/>
            <person name="Tian X."/>
            <person name="Zhang S."/>
            <person name="Zhang C."/>
        </authorList>
    </citation>
    <scope>NUCLEOTIDE SEQUENCE [LARGE SCALE GENOMIC DNA]</scope>
    <source>
        <strain evidence="4 5">SCSIO 03032</strain>
    </source>
</reference>
<dbReference type="InterPro" id="IPR019692">
    <property type="entry name" value="CFP-6_PH"/>
</dbReference>
<keyword evidence="5" id="KW-1185">Reference proteome</keyword>
<dbReference type="RefSeq" id="WP_086157678.1">
    <property type="nucleotide sequence ID" value="NZ_CP021121.1"/>
</dbReference>
<dbReference type="Proteomes" id="UP000194218">
    <property type="component" value="Chromosome"/>
</dbReference>
<keyword evidence="2" id="KW-0472">Membrane</keyword>
<dbReference type="EMBL" id="CP021121">
    <property type="protein sequence ID" value="ARQ68164.1"/>
    <property type="molecule type" value="Genomic_DNA"/>
</dbReference>
<keyword evidence="2" id="KW-1133">Transmembrane helix</keyword>
<dbReference type="AlphaFoldDB" id="A0A1W7CTM2"/>
<evidence type="ECO:0000313" key="4">
    <source>
        <dbReference type="EMBL" id="ARQ68164.1"/>
    </source>
</evidence>
<evidence type="ECO:0000256" key="1">
    <source>
        <dbReference type="SAM" id="MobiDB-lite"/>
    </source>
</evidence>
<dbReference type="Pfam" id="PF10756">
    <property type="entry name" value="bPH_6"/>
    <property type="match status" value="1"/>
</dbReference>